<dbReference type="EMBL" id="CP018049">
    <property type="protein sequence ID" value="AUZ46754.1"/>
    <property type="molecule type" value="Genomic_DNA"/>
</dbReference>
<dbReference type="Pfam" id="PF06041">
    <property type="entry name" value="DUF924"/>
    <property type="match status" value="1"/>
</dbReference>
<dbReference type="Proteomes" id="UP000239888">
    <property type="component" value="Chromosome"/>
</dbReference>
<dbReference type="InterPro" id="IPR010323">
    <property type="entry name" value="DUF924"/>
</dbReference>
<dbReference type="Gene3D" id="1.20.58.320">
    <property type="entry name" value="TPR-like"/>
    <property type="match status" value="1"/>
</dbReference>
<proteinExistence type="predicted"/>
<protein>
    <recommendedName>
        <fullName evidence="3">DUF924 family protein</fullName>
    </recommendedName>
</protein>
<evidence type="ECO:0000313" key="2">
    <source>
        <dbReference type="Proteomes" id="UP000239888"/>
    </source>
</evidence>
<evidence type="ECO:0008006" key="3">
    <source>
        <dbReference type="Google" id="ProtNLM"/>
    </source>
</evidence>
<dbReference type="AlphaFoldDB" id="A0A2L0RYD0"/>
<gene>
    <name evidence="1" type="ORF">BOP93_14475</name>
</gene>
<dbReference type="Gene3D" id="1.25.40.10">
    <property type="entry name" value="Tetratricopeptide repeat domain"/>
    <property type="match status" value="1"/>
</dbReference>
<dbReference type="InterPro" id="IPR011990">
    <property type="entry name" value="TPR-like_helical_dom_sf"/>
</dbReference>
<dbReference type="KEGG" id="poi:BOP93_14475"/>
<reference evidence="1 2" key="1">
    <citation type="journal article" date="2018" name="Front. Microbiol.">
        <title>Pseudomonas orientalis F9: A Potent Antagonist against Phytopathogens with Phytotoxic Effect in the Apple Flower.</title>
        <authorList>
            <person name="Zengerer V."/>
            <person name="Schmid M."/>
            <person name="Bieri M."/>
            <person name="Muller D.C."/>
            <person name="Remus-Emsermann M.N.P."/>
            <person name="Ahrens C.H."/>
            <person name="Pelludat C."/>
        </authorList>
    </citation>
    <scope>NUCLEOTIDE SEQUENCE [LARGE SCALE GENOMIC DNA]</scope>
    <source>
        <strain evidence="1 2">F9</strain>
    </source>
</reference>
<organism evidence="1 2">
    <name type="scientific">Pseudomonas orientalis</name>
    <dbReference type="NCBI Taxonomy" id="76758"/>
    <lineage>
        <taxon>Bacteria</taxon>
        <taxon>Pseudomonadati</taxon>
        <taxon>Pseudomonadota</taxon>
        <taxon>Gammaproteobacteria</taxon>
        <taxon>Pseudomonadales</taxon>
        <taxon>Pseudomonadaceae</taxon>
        <taxon>Pseudomonas</taxon>
    </lineage>
</organism>
<dbReference type="RefSeq" id="WP_104503251.1">
    <property type="nucleotide sequence ID" value="NZ_CP018049.1"/>
</dbReference>
<evidence type="ECO:0000313" key="1">
    <source>
        <dbReference type="EMBL" id="AUZ46754.1"/>
    </source>
</evidence>
<sequence>MTRVNPPSAEAVIEFWKQAGPKHWFAKNDQFDATFREAFYASHLQAARRELDDWLASAYGALALLILLDQYPRNAFRGTAHMFATDPLARLYAQRMVDAGLDALIEPELRAFCYLPFEHSEDPRDQQRSIALNQHLDASTYHWAKEHARIIQRFGRFPHRNAVLGRETTDEEQDFLNAGGFAG</sequence>
<name>A0A2L0RYD0_9PSED</name>
<dbReference type="SUPFAM" id="SSF48452">
    <property type="entry name" value="TPR-like"/>
    <property type="match status" value="1"/>
</dbReference>
<accession>A0A2L0RYD0</accession>